<dbReference type="Proteomes" id="UP000076959">
    <property type="component" value="Unassembled WGS sequence"/>
</dbReference>
<dbReference type="AlphaFoldDB" id="A0A176YB18"/>
<accession>A0A176YB18</accession>
<dbReference type="STRING" id="1505087.AYJ54_30635"/>
<reference evidence="1 2" key="1">
    <citation type="submission" date="2016-03" db="EMBL/GenBank/DDBJ databases">
        <title>Draft Genome Sequence of the Strain BR 10245 (Bradyrhizobium sp.) isolated from nodules of Centrolobium paraense.</title>
        <authorList>
            <person name="Simoes-Araujo J.L.Sr."/>
            <person name="Barauna A.C."/>
            <person name="Silva K."/>
            <person name="Zilli J.E."/>
        </authorList>
    </citation>
    <scope>NUCLEOTIDE SEQUENCE [LARGE SCALE GENOMIC DNA]</scope>
    <source>
        <strain evidence="1 2">BR 10245</strain>
    </source>
</reference>
<keyword evidence="2" id="KW-1185">Reference proteome</keyword>
<sequence>MPPGGPCRALEGDKRVVALQSEVSEAEEKIKRLYGMVENGVTKVDDILKDRLAVLKLDRDRAKTALDRIRAHAAPPTAFDPATVERFGEAMREHITVGATPFRKAYIRTLVDRIEVDDGVVRIVGDKATLEQAIAGQSIAAAGVRRCVPK</sequence>
<comment type="caution">
    <text evidence="1">The sequence shown here is derived from an EMBL/GenBank/DDBJ whole genome shotgun (WGS) entry which is preliminary data.</text>
</comment>
<proteinExistence type="predicted"/>
<evidence type="ECO:0000313" key="2">
    <source>
        <dbReference type="Proteomes" id="UP000076959"/>
    </source>
</evidence>
<evidence type="ECO:0000313" key="1">
    <source>
        <dbReference type="EMBL" id="OAF00890.1"/>
    </source>
</evidence>
<dbReference type="EMBL" id="LUUB01000107">
    <property type="protein sequence ID" value="OAF00890.1"/>
    <property type="molecule type" value="Genomic_DNA"/>
</dbReference>
<name>A0A176YB18_9BRAD</name>
<organism evidence="1 2">
    <name type="scientific">Bradyrhizobium centrolobii</name>
    <dbReference type="NCBI Taxonomy" id="1505087"/>
    <lineage>
        <taxon>Bacteria</taxon>
        <taxon>Pseudomonadati</taxon>
        <taxon>Pseudomonadota</taxon>
        <taxon>Alphaproteobacteria</taxon>
        <taxon>Hyphomicrobiales</taxon>
        <taxon>Nitrobacteraceae</taxon>
        <taxon>Bradyrhizobium</taxon>
    </lineage>
</organism>
<gene>
    <name evidence="1" type="ORF">AYJ54_30635</name>
</gene>
<protein>
    <submittedName>
        <fullName evidence="1">Uncharacterized protein</fullName>
    </submittedName>
</protein>